<dbReference type="GO" id="GO:0006427">
    <property type="term" value="P:histidyl-tRNA aminoacylation"/>
    <property type="evidence" value="ECO:0007669"/>
    <property type="project" value="TreeGrafter"/>
</dbReference>
<feature type="binding site" evidence="1">
    <location>
        <position position="297"/>
    </location>
    <ligand>
        <name>L-histidine</name>
        <dbReference type="ChEBI" id="CHEBI:57595"/>
    </ligand>
</feature>
<feature type="binding site" evidence="1">
    <location>
        <begin position="69"/>
        <end position="71"/>
    </location>
    <ligand>
        <name>L-histidine</name>
        <dbReference type="ChEBI" id="CHEBI:57595"/>
    </ligand>
</feature>
<dbReference type="PANTHER" id="PTHR43707:SF1">
    <property type="entry name" value="HISTIDINE--TRNA LIGASE, MITOCHONDRIAL-RELATED"/>
    <property type="match status" value="1"/>
</dbReference>
<proteinExistence type="predicted"/>
<feature type="binding site" evidence="1">
    <location>
        <position position="119"/>
    </location>
    <ligand>
        <name>L-histidine</name>
        <dbReference type="ChEBI" id="CHEBI:57595"/>
    </ligand>
</feature>
<dbReference type="GO" id="GO:0016757">
    <property type="term" value="F:glycosyltransferase activity"/>
    <property type="evidence" value="ECO:0007669"/>
    <property type="project" value="UniProtKB-KW"/>
</dbReference>
<dbReference type="InterPro" id="IPR004516">
    <property type="entry name" value="HisRS/HisZ"/>
</dbReference>
<dbReference type="OrthoDB" id="9797914at2"/>
<reference evidence="4" key="1">
    <citation type="submission" date="2016-10" db="EMBL/GenBank/DDBJ databases">
        <authorList>
            <person name="Varghese N."/>
            <person name="Submissions S."/>
        </authorList>
    </citation>
    <scope>NUCLEOTIDE SEQUENCE [LARGE SCALE GENOMIC DNA]</scope>
    <source>
        <strain evidence="4">DSM 29303</strain>
    </source>
</reference>
<dbReference type="STRING" id="1545044.SAMN05444276_101170"/>
<dbReference type="Proteomes" id="UP000182944">
    <property type="component" value="Unassembled WGS sequence"/>
</dbReference>
<evidence type="ECO:0000313" key="4">
    <source>
        <dbReference type="Proteomes" id="UP000182944"/>
    </source>
</evidence>
<dbReference type="AlphaFoldDB" id="A0A1H2R076"/>
<dbReference type="GO" id="GO:0004821">
    <property type="term" value="F:histidine-tRNA ligase activity"/>
    <property type="evidence" value="ECO:0007669"/>
    <property type="project" value="TreeGrafter"/>
</dbReference>
<sequence length="368" mass="39901">MTRPLAPRTAAQAHGRRILEAFRAAGATEVAPDILLPAETLLDLYGEDIRARAYVTTDPVRGEVMLRPDFTVPVVQMHMAGGADPARYCYLGEVFRKQDQGDTRPETPRDNEYLQAGFELFSREPQADAEVFALFHGILAPLGLDATMGDMDLLLDAVDGLPLPDDRRAALRHHIWRPRRFESLLERFSHPVPPRHFAVNGAPWTGERTRAEMHDRIARLERGAVSPALPAIWRERLHRLFTIAGPAPVALAELRVLADHIPAIAEAVERLAGRLDALAARGIDPETVRFDASHGRRTMEYYDGMTFSFTAPAHPDWPPVASGGRYDALTAVLGQGSGNGSGGGSGSGSGAIPAVGGIIRPALVAALC</sequence>
<feature type="binding site" evidence="1">
    <location>
        <position position="115"/>
    </location>
    <ligand>
        <name>L-histidine</name>
        <dbReference type="ChEBI" id="CHEBI:57595"/>
    </ligand>
</feature>
<name>A0A1H2R076_9RHOB</name>
<feature type="domain" description="Class II Histidinyl-tRNA synthetase (HisRS)-like catalytic core" evidence="2">
    <location>
        <begin position="228"/>
        <end position="336"/>
    </location>
</feature>
<evidence type="ECO:0000313" key="3">
    <source>
        <dbReference type="EMBL" id="SDW12274.1"/>
    </source>
</evidence>
<dbReference type="NCBIfam" id="NF008952">
    <property type="entry name" value="PRK12295.1-5"/>
    <property type="match status" value="1"/>
</dbReference>
<dbReference type="InterPro" id="IPR041715">
    <property type="entry name" value="HisRS-like_core"/>
</dbReference>
<dbReference type="EMBL" id="FNNA01000001">
    <property type="protein sequence ID" value="SDW12274.1"/>
    <property type="molecule type" value="Genomic_DNA"/>
</dbReference>
<feature type="binding site" evidence="1">
    <location>
        <position position="96"/>
    </location>
    <ligand>
        <name>L-histidine</name>
        <dbReference type="ChEBI" id="CHEBI:57595"/>
    </ligand>
</feature>
<gene>
    <name evidence="3" type="ORF">SAMN05444276_101170</name>
</gene>
<protein>
    <submittedName>
        <fullName evidence="3">ATP phosphoribosyltransferase regulatory subunit</fullName>
    </submittedName>
</protein>
<dbReference type="Gene3D" id="3.30.930.10">
    <property type="entry name" value="Bira Bifunctional Protein, Domain 2"/>
    <property type="match status" value="1"/>
</dbReference>
<keyword evidence="3" id="KW-0328">Glycosyltransferase</keyword>
<feature type="domain" description="Class II Histidinyl-tRNA synthetase (HisRS)-like catalytic core" evidence="2">
    <location>
        <begin position="12"/>
        <end position="176"/>
    </location>
</feature>
<dbReference type="PIRSF" id="PIRSF001549">
    <property type="entry name" value="His-tRNA_synth"/>
    <property type="match status" value="1"/>
</dbReference>
<organism evidence="3 4">
    <name type="scientific">Paracoccus sanguinis</name>
    <dbReference type="NCBI Taxonomy" id="1545044"/>
    <lineage>
        <taxon>Bacteria</taxon>
        <taxon>Pseudomonadati</taxon>
        <taxon>Pseudomonadota</taxon>
        <taxon>Alphaproteobacteria</taxon>
        <taxon>Rhodobacterales</taxon>
        <taxon>Paracoccaceae</taxon>
        <taxon>Paracoccus</taxon>
    </lineage>
</organism>
<dbReference type="SUPFAM" id="SSF55681">
    <property type="entry name" value="Class II aaRS and biotin synthetases"/>
    <property type="match status" value="1"/>
</dbReference>
<dbReference type="PANTHER" id="PTHR43707">
    <property type="entry name" value="HISTIDYL-TRNA SYNTHETASE"/>
    <property type="match status" value="1"/>
</dbReference>
<feature type="binding site" evidence="1">
    <location>
        <begin position="301"/>
        <end position="302"/>
    </location>
    <ligand>
        <name>L-histidine</name>
        <dbReference type="ChEBI" id="CHEBI:57595"/>
    </ligand>
</feature>
<dbReference type="Pfam" id="PF13393">
    <property type="entry name" value="tRNA-synt_His"/>
    <property type="match status" value="2"/>
</dbReference>
<accession>A0A1H2R076</accession>
<keyword evidence="3" id="KW-0808">Transferase</keyword>
<dbReference type="InterPro" id="IPR045864">
    <property type="entry name" value="aa-tRNA-synth_II/BPL/LPL"/>
</dbReference>
<dbReference type="RefSeq" id="WP_036736573.1">
    <property type="nucleotide sequence ID" value="NZ_FNNA01000001.1"/>
</dbReference>
<keyword evidence="4" id="KW-1185">Reference proteome</keyword>
<evidence type="ECO:0000256" key="1">
    <source>
        <dbReference type="PIRSR" id="PIRSR001549-1"/>
    </source>
</evidence>
<dbReference type="GO" id="GO:0005737">
    <property type="term" value="C:cytoplasm"/>
    <property type="evidence" value="ECO:0007669"/>
    <property type="project" value="InterPro"/>
</dbReference>
<evidence type="ECO:0000259" key="2">
    <source>
        <dbReference type="Pfam" id="PF13393"/>
    </source>
</evidence>